<dbReference type="Gene3D" id="2.30.29.30">
    <property type="entry name" value="Pleckstrin-homology domain (PH domain)/Phosphotyrosine-binding domain (PTB)"/>
    <property type="match status" value="1"/>
</dbReference>
<dbReference type="AlphaFoldDB" id="A0A9Q1KE80"/>
<dbReference type="EMBL" id="JAKOGI010000173">
    <property type="protein sequence ID" value="KAJ8441228.1"/>
    <property type="molecule type" value="Genomic_DNA"/>
</dbReference>
<gene>
    <name evidence="3" type="ORF">Cgig2_033952</name>
</gene>
<evidence type="ECO:0000313" key="4">
    <source>
        <dbReference type="Proteomes" id="UP001153076"/>
    </source>
</evidence>
<dbReference type="SMART" id="SM00568">
    <property type="entry name" value="GRAM"/>
    <property type="match status" value="1"/>
</dbReference>
<accession>A0A9Q1KE80</accession>
<evidence type="ECO:0000259" key="2">
    <source>
        <dbReference type="SMART" id="SM00568"/>
    </source>
</evidence>
<proteinExistence type="inferred from homology"/>
<feature type="domain" description="GRAM" evidence="2">
    <location>
        <begin position="89"/>
        <end position="188"/>
    </location>
</feature>
<comment type="caution">
    <text evidence="3">The sequence shown here is derived from an EMBL/GenBank/DDBJ whole genome shotgun (WGS) entry which is preliminary data.</text>
</comment>
<dbReference type="Proteomes" id="UP001153076">
    <property type="component" value="Unassembled WGS sequence"/>
</dbReference>
<dbReference type="InterPro" id="IPR037848">
    <property type="entry name" value="GEM-like"/>
</dbReference>
<keyword evidence="4" id="KW-1185">Reference proteome</keyword>
<dbReference type="InterPro" id="IPR011993">
    <property type="entry name" value="PH-like_dom_sf"/>
</dbReference>
<sequence length="232" mass="26536">MEYNNIQEKQRSWIICFGDHLLRNGLPRITYNIQTEKTTQPMKLLSGPSDVSCTWRQHKVGSVFNTTTKFVRGRLRLGAKLVQAGGIDKLFRQILSVREGERLLKAFQCTLSTTAGPITGRLFISTEKIAFCSDRAIAKFSFRYWGNSEIPLQGNHVDNILAYNLEIIDVKFNVAIPLSKIKRANEMENVKRPSQKYLQVVTKDGFEFWFMGFINYRKTLNCMQQAAASKLG</sequence>
<organism evidence="3 4">
    <name type="scientific">Carnegiea gigantea</name>
    <dbReference type="NCBI Taxonomy" id="171969"/>
    <lineage>
        <taxon>Eukaryota</taxon>
        <taxon>Viridiplantae</taxon>
        <taxon>Streptophyta</taxon>
        <taxon>Embryophyta</taxon>
        <taxon>Tracheophyta</taxon>
        <taxon>Spermatophyta</taxon>
        <taxon>Magnoliopsida</taxon>
        <taxon>eudicotyledons</taxon>
        <taxon>Gunneridae</taxon>
        <taxon>Pentapetalae</taxon>
        <taxon>Caryophyllales</taxon>
        <taxon>Cactineae</taxon>
        <taxon>Cactaceae</taxon>
        <taxon>Cactoideae</taxon>
        <taxon>Echinocereeae</taxon>
        <taxon>Carnegiea</taxon>
    </lineage>
</organism>
<dbReference type="Pfam" id="PF02893">
    <property type="entry name" value="GRAM"/>
    <property type="match status" value="1"/>
</dbReference>
<reference evidence="3" key="1">
    <citation type="submission" date="2022-04" db="EMBL/GenBank/DDBJ databases">
        <title>Carnegiea gigantea Genome sequencing and assembly v2.</title>
        <authorList>
            <person name="Copetti D."/>
            <person name="Sanderson M.J."/>
            <person name="Burquez A."/>
            <person name="Wojciechowski M.F."/>
        </authorList>
    </citation>
    <scope>NUCLEOTIDE SEQUENCE</scope>
    <source>
        <strain evidence="3">SGP5-SGP5p</strain>
        <tissue evidence="3">Aerial part</tissue>
    </source>
</reference>
<name>A0A9Q1KE80_9CARY</name>
<protein>
    <recommendedName>
        <fullName evidence="2">GRAM domain-containing protein</fullName>
    </recommendedName>
</protein>
<dbReference type="InterPro" id="IPR004182">
    <property type="entry name" value="GRAM"/>
</dbReference>
<dbReference type="OrthoDB" id="1736712at2759"/>
<evidence type="ECO:0000256" key="1">
    <source>
        <dbReference type="ARBA" id="ARBA00009414"/>
    </source>
</evidence>
<dbReference type="PANTHER" id="PTHR31969">
    <property type="entry name" value="GEM-LIKE PROTEIN 2"/>
    <property type="match status" value="1"/>
</dbReference>
<evidence type="ECO:0000313" key="3">
    <source>
        <dbReference type="EMBL" id="KAJ8441228.1"/>
    </source>
</evidence>
<comment type="similarity">
    <text evidence="1">Belongs to the GEM family.</text>
</comment>